<dbReference type="Proteomes" id="UP000244005">
    <property type="component" value="Unassembled WGS sequence"/>
</dbReference>
<organism evidence="1 2">
    <name type="scientific">Marchantia polymorpha</name>
    <name type="common">Common liverwort</name>
    <name type="synonym">Marchantia aquatica</name>
    <dbReference type="NCBI Taxonomy" id="3197"/>
    <lineage>
        <taxon>Eukaryota</taxon>
        <taxon>Viridiplantae</taxon>
        <taxon>Streptophyta</taxon>
        <taxon>Embryophyta</taxon>
        <taxon>Marchantiophyta</taxon>
        <taxon>Marchantiopsida</taxon>
        <taxon>Marchantiidae</taxon>
        <taxon>Marchantiales</taxon>
        <taxon>Marchantiaceae</taxon>
        <taxon>Marchantia</taxon>
    </lineage>
</organism>
<accession>A0A2R6W328</accession>
<proteinExistence type="predicted"/>
<name>A0A2R6W328_MARPO</name>
<evidence type="ECO:0000313" key="2">
    <source>
        <dbReference type="Proteomes" id="UP000244005"/>
    </source>
</evidence>
<gene>
    <name evidence="1" type="ORF">MARPO_0169s0029</name>
</gene>
<dbReference type="Gramene" id="Mp4g19150.1">
    <property type="protein sequence ID" value="Mp4g19150.1.cds"/>
    <property type="gene ID" value="Mp4g19150"/>
</dbReference>
<dbReference type="AlphaFoldDB" id="A0A2R6W328"/>
<protein>
    <submittedName>
        <fullName evidence="1">Uncharacterized protein</fullName>
    </submittedName>
</protein>
<sequence length="271" mass="30591">MTSELTRSVSVYHRRDGALEVYDRETTNLILDAAARGAASVRSTKLPGRPVFDLHTMKQRKSCSIEEEDIVIEVSWSPDSFKDAQAVSGNASFCNMILRSAILRISEEKSLSKILDLKGVPPRRIRPNPYLRRGCWPLDIFISSIETAKEELYDAVLQLASDPTFSAVHWLESNDLYVVFHGTNHSVMDNILLTGLLPRFRKSASDGKDWFGVDFTTSLKYSRCKTKFLSGHRREYKLLLFMVLRPDAHSAGVMTSSDVHKQLPLAELTLL</sequence>
<reference evidence="2" key="1">
    <citation type="journal article" date="2017" name="Cell">
        <title>Insights into land plant evolution garnered from the Marchantia polymorpha genome.</title>
        <authorList>
            <person name="Bowman J.L."/>
            <person name="Kohchi T."/>
            <person name="Yamato K.T."/>
            <person name="Jenkins J."/>
            <person name="Shu S."/>
            <person name="Ishizaki K."/>
            <person name="Yamaoka S."/>
            <person name="Nishihama R."/>
            <person name="Nakamura Y."/>
            <person name="Berger F."/>
            <person name="Adam C."/>
            <person name="Aki S.S."/>
            <person name="Althoff F."/>
            <person name="Araki T."/>
            <person name="Arteaga-Vazquez M.A."/>
            <person name="Balasubrmanian S."/>
            <person name="Barry K."/>
            <person name="Bauer D."/>
            <person name="Boehm C.R."/>
            <person name="Briginshaw L."/>
            <person name="Caballero-Perez J."/>
            <person name="Catarino B."/>
            <person name="Chen F."/>
            <person name="Chiyoda S."/>
            <person name="Chovatia M."/>
            <person name="Davies K.M."/>
            <person name="Delmans M."/>
            <person name="Demura T."/>
            <person name="Dierschke T."/>
            <person name="Dolan L."/>
            <person name="Dorantes-Acosta A.E."/>
            <person name="Eklund D.M."/>
            <person name="Florent S.N."/>
            <person name="Flores-Sandoval E."/>
            <person name="Fujiyama A."/>
            <person name="Fukuzawa H."/>
            <person name="Galik B."/>
            <person name="Grimanelli D."/>
            <person name="Grimwood J."/>
            <person name="Grossniklaus U."/>
            <person name="Hamada T."/>
            <person name="Haseloff J."/>
            <person name="Hetherington A.J."/>
            <person name="Higo A."/>
            <person name="Hirakawa Y."/>
            <person name="Hundley H.N."/>
            <person name="Ikeda Y."/>
            <person name="Inoue K."/>
            <person name="Inoue S.I."/>
            <person name="Ishida S."/>
            <person name="Jia Q."/>
            <person name="Kakita M."/>
            <person name="Kanazawa T."/>
            <person name="Kawai Y."/>
            <person name="Kawashima T."/>
            <person name="Kennedy M."/>
            <person name="Kinose K."/>
            <person name="Kinoshita T."/>
            <person name="Kohara Y."/>
            <person name="Koide E."/>
            <person name="Komatsu K."/>
            <person name="Kopischke S."/>
            <person name="Kubo M."/>
            <person name="Kyozuka J."/>
            <person name="Lagercrantz U."/>
            <person name="Lin S.S."/>
            <person name="Lindquist E."/>
            <person name="Lipzen A.M."/>
            <person name="Lu C.W."/>
            <person name="De Luna E."/>
            <person name="Martienssen R.A."/>
            <person name="Minamino N."/>
            <person name="Mizutani M."/>
            <person name="Mizutani M."/>
            <person name="Mochizuki N."/>
            <person name="Monte I."/>
            <person name="Mosher R."/>
            <person name="Nagasaki H."/>
            <person name="Nakagami H."/>
            <person name="Naramoto S."/>
            <person name="Nishitani K."/>
            <person name="Ohtani M."/>
            <person name="Okamoto T."/>
            <person name="Okumura M."/>
            <person name="Phillips J."/>
            <person name="Pollak B."/>
            <person name="Reinders A."/>
            <person name="Rovekamp M."/>
            <person name="Sano R."/>
            <person name="Sawa S."/>
            <person name="Schmid M.W."/>
            <person name="Shirakawa M."/>
            <person name="Solano R."/>
            <person name="Spunde A."/>
            <person name="Suetsugu N."/>
            <person name="Sugano S."/>
            <person name="Sugiyama A."/>
            <person name="Sun R."/>
            <person name="Suzuki Y."/>
            <person name="Takenaka M."/>
            <person name="Takezawa D."/>
            <person name="Tomogane H."/>
            <person name="Tsuzuki M."/>
            <person name="Ueda T."/>
            <person name="Umeda M."/>
            <person name="Ward J.M."/>
            <person name="Watanabe Y."/>
            <person name="Yazaki K."/>
            <person name="Yokoyama R."/>
            <person name="Yoshitake Y."/>
            <person name="Yotsui I."/>
            <person name="Zachgo S."/>
            <person name="Schmutz J."/>
        </authorList>
    </citation>
    <scope>NUCLEOTIDE SEQUENCE [LARGE SCALE GENOMIC DNA]</scope>
    <source>
        <strain evidence="2">Tak-1</strain>
    </source>
</reference>
<evidence type="ECO:0000313" key="1">
    <source>
        <dbReference type="EMBL" id="PTQ28269.1"/>
    </source>
</evidence>
<dbReference type="EMBL" id="KZ772839">
    <property type="protein sequence ID" value="PTQ28269.1"/>
    <property type="molecule type" value="Genomic_DNA"/>
</dbReference>
<keyword evidence="2" id="KW-1185">Reference proteome</keyword>